<gene>
    <name evidence="1" type="primary">PLEST007702</name>
    <name evidence="1" type="ORF">PLESTB_001857600</name>
</gene>
<sequence length="156" mass="15372">MVQGTADAARSAGCKMRRLQSDPGLLSQPETLPRPDTLINGGPAAAAAAAAAAADVGCCRPDNGPGDGCIGGGAGHSSSAAAGGRCRSAVIGGHCSSAVGGGRGGRLLLVALFGWRSLSLNAAAVQRHHVVVWALFAPKLMFEVCVLRGGGARGAM</sequence>
<keyword evidence="2" id="KW-1185">Reference proteome</keyword>
<dbReference type="Proteomes" id="UP001165080">
    <property type="component" value="Unassembled WGS sequence"/>
</dbReference>
<organism evidence="1 2">
    <name type="scientific">Pleodorina starrii</name>
    <dbReference type="NCBI Taxonomy" id="330485"/>
    <lineage>
        <taxon>Eukaryota</taxon>
        <taxon>Viridiplantae</taxon>
        <taxon>Chlorophyta</taxon>
        <taxon>core chlorophytes</taxon>
        <taxon>Chlorophyceae</taxon>
        <taxon>CS clade</taxon>
        <taxon>Chlamydomonadales</taxon>
        <taxon>Volvocaceae</taxon>
        <taxon>Pleodorina</taxon>
    </lineage>
</organism>
<accession>A0A9W6C1F8</accession>
<comment type="caution">
    <text evidence="1">The sequence shown here is derived from an EMBL/GenBank/DDBJ whole genome shotgun (WGS) entry which is preliminary data.</text>
</comment>
<proteinExistence type="predicted"/>
<dbReference type="EMBL" id="BRXU01000060">
    <property type="protein sequence ID" value="GLC62229.1"/>
    <property type="molecule type" value="Genomic_DNA"/>
</dbReference>
<reference evidence="1 2" key="1">
    <citation type="journal article" date="2023" name="Commun. Biol.">
        <title>Reorganization of the ancestral sex-determining regions during the evolution of trioecy in Pleodorina starrii.</title>
        <authorList>
            <person name="Takahashi K."/>
            <person name="Suzuki S."/>
            <person name="Kawai-Toyooka H."/>
            <person name="Yamamoto K."/>
            <person name="Hamaji T."/>
            <person name="Ootsuki R."/>
            <person name="Yamaguchi H."/>
            <person name="Kawachi M."/>
            <person name="Higashiyama T."/>
            <person name="Nozaki H."/>
        </authorList>
    </citation>
    <scope>NUCLEOTIDE SEQUENCE [LARGE SCALE GENOMIC DNA]</scope>
    <source>
        <strain evidence="1 2">NIES-4479</strain>
    </source>
</reference>
<name>A0A9W6C1F8_9CHLO</name>
<evidence type="ECO:0000313" key="1">
    <source>
        <dbReference type="EMBL" id="GLC62229.1"/>
    </source>
</evidence>
<evidence type="ECO:0000313" key="2">
    <source>
        <dbReference type="Proteomes" id="UP001165080"/>
    </source>
</evidence>
<protein>
    <submittedName>
        <fullName evidence="1">Uncharacterized protein</fullName>
    </submittedName>
</protein>
<dbReference type="AlphaFoldDB" id="A0A9W6C1F8"/>